<evidence type="ECO:0000313" key="12">
    <source>
        <dbReference type="EMBL" id="USG59606.1"/>
    </source>
</evidence>
<dbReference type="Pfam" id="PF02684">
    <property type="entry name" value="LpxB"/>
    <property type="match status" value="1"/>
</dbReference>
<dbReference type="NCBIfam" id="TIGR00215">
    <property type="entry name" value="lpxB"/>
    <property type="match status" value="1"/>
</dbReference>
<reference evidence="12" key="1">
    <citation type="submission" date="2022-06" db="EMBL/GenBank/DDBJ databases">
        <title>Sneathiella actinostolidae sp. nov., isolated from a sea anemonein the Western Pacific Ocean.</title>
        <authorList>
            <person name="Wei M.J."/>
        </authorList>
    </citation>
    <scope>NUCLEOTIDE SEQUENCE</scope>
    <source>
        <strain evidence="12">PHK-P5</strain>
    </source>
</reference>
<comment type="function">
    <text evidence="1 11">Condensation of UDP-2,3-diacylglucosamine and 2,3-diacylglucosamine-1-phosphate to form lipid A disaccharide, a precursor of lipid A, a phosphorylated glycolipid that anchors the lipopolysaccharide to the outer membrane of the cell.</text>
</comment>
<accession>A0ABY4W4M7</accession>
<evidence type="ECO:0000256" key="6">
    <source>
        <dbReference type="ARBA" id="ARBA00022556"/>
    </source>
</evidence>
<keyword evidence="13" id="KW-1185">Reference proteome</keyword>
<evidence type="ECO:0000256" key="2">
    <source>
        <dbReference type="ARBA" id="ARBA00007868"/>
    </source>
</evidence>
<sequence length="389" mass="42642">MIEIKKKYRIFLTAGEPSGDALGVKLMQGLKEKLPDQVEFYGVGGPLMCAEGLHTLFPMDELTVMGIFEVLPRLRRILKRISETAKKVSELKSDIFISIDAPDFSFRVAKKLHGSTIPKVHYVAPSVWVWRPGRAQKIAGLYDHLLTVLPFEPPYFTAVGLPATFVGHSVVETGADTGNADAFKAAHQISPEEKILLLLAGSRRGEVTRHLPIFEKALEKVKTDVGDFTVVAPVIGPSGSIVGEALKSWPFKCIVVDGNQEKYDAMAAADVALAASGTVGLELALAGLPNVIGYKMNPLTSWVARRLIKIRHVNLINILLKKDIVPEHILEFCTVENLHRSLTELFSSDQKRQAQIDQFHEAMILLGQGGEAPGARAADVILKLITEKE</sequence>
<dbReference type="RefSeq" id="WP_251932359.1">
    <property type="nucleotide sequence ID" value="NZ_CP098747.1"/>
</dbReference>
<evidence type="ECO:0000313" key="13">
    <source>
        <dbReference type="Proteomes" id="UP001056291"/>
    </source>
</evidence>
<dbReference type="Proteomes" id="UP001056291">
    <property type="component" value="Chromosome"/>
</dbReference>
<comment type="similarity">
    <text evidence="2 11">Belongs to the LpxB family.</text>
</comment>
<dbReference type="SUPFAM" id="SSF53756">
    <property type="entry name" value="UDP-Glycosyltransferase/glycogen phosphorylase"/>
    <property type="match status" value="1"/>
</dbReference>
<comment type="catalytic activity">
    <reaction evidence="10 11">
        <text>a lipid X + a UDP-2-N,3-O-bis[(3R)-3-hydroxyacyl]-alpha-D-glucosamine = a lipid A disaccharide + UDP + H(+)</text>
        <dbReference type="Rhea" id="RHEA:67828"/>
        <dbReference type="ChEBI" id="CHEBI:15378"/>
        <dbReference type="ChEBI" id="CHEBI:58223"/>
        <dbReference type="ChEBI" id="CHEBI:137748"/>
        <dbReference type="ChEBI" id="CHEBI:176338"/>
        <dbReference type="ChEBI" id="CHEBI:176343"/>
        <dbReference type="EC" id="2.4.1.182"/>
    </reaction>
</comment>
<dbReference type="PANTHER" id="PTHR30372:SF4">
    <property type="entry name" value="LIPID-A-DISACCHARIDE SYNTHASE, MITOCHONDRIAL-RELATED"/>
    <property type="match status" value="1"/>
</dbReference>
<evidence type="ECO:0000256" key="3">
    <source>
        <dbReference type="ARBA" id="ARBA00012687"/>
    </source>
</evidence>
<evidence type="ECO:0000256" key="9">
    <source>
        <dbReference type="ARBA" id="ARBA00023098"/>
    </source>
</evidence>
<proteinExistence type="inferred from homology"/>
<dbReference type="PANTHER" id="PTHR30372">
    <property type="entry name" value="LIPID-A-DISACCHARIDE SYNTHASE"/>
    <property type="match status" value="1"/>
</dbReference>
<dbReference type="EMBL" id="CP098747">
    <property type="protein sequence ID" value="USG59606.1"/>
    <property type="molecule type" value="Genomic_DNA"/>
</dbReference>
<evidence type="ECO:0000256" key="1">
    <source>
        <dbReference type="ARBA" id="ARBA00002056"/>
    </source>
</evidence>
<keyword evidence="7 11" id="KW-0328">Glycosyltransferase</keyword>
<evidence type="ECO:0000256" key="7">
    <source>
        <dbReference type="ARBA" id="ARBA00022676"/>
    </source>
</evidence>
<dbReference type="InterPro" id="IPR003835">
    <property type="entry name" value="Glyco_trans_19"/>
</dbReference>
<dbReference type="GO" id="GO:0008915">
    <property type="term" value="F:lipid-A-disaccharide synthase activity"/>
    <property type="evidence" value="ECO:0007669"/>
    <property type="project" value="UniProtKB-EC"/>
</dbReference>
<gene>
    <name evidence="11 12" type="primary">lpxB</name>
    <name evidence="12" type="ORF">NBZ79_10445</name>
</gene>
<organism evidence="12 13">
    <name type="scientific">Sneathiella marina</name>
    <dbReference type="NCBI Taxonomy" id="2950108"/>
    <lineage>
        <taxon>Bacteria</taxon>
        <taxon>Pseudomonadati</taxon>
        <taxon>Pseudomonadota</taxon>
        <taxon>Alphaproteobacteria</taxon>
        <taxon>Sneathiellales</taxon>
        <taxon>Sneathiellaceae</taxon>
        <taxon>Sneathiella</taxon>
    </lineage>
</organism>
<evidence type="ECO:0000256" key="10">
    <source>
        <dbReference type="ARBA" id="ARBA00048975"/>
    </source>
</evidence>
<evidence type="ECO:0000256" key="11">
    <source>
        <dbReference type="HAMAP-Rule" id="MF_00392"/>
    </source>
</evidence>
<dbReference type="HAMAP" id="MF_00392">
    <property type="entry name" value="LpxB"/>
    <property type="match status" value="1"/>
</dbReference>
<keyword evidence="8 11" id="KW-0808">Transferase</keyword>
<name>A0ABY4W4M7_9PROT</name>
<dbReference type="EC" id="2.4.1.182" evidence="3 11"/>
<evidence type="ECO:0000256" key="8">
    <source>
        <dbReference type="ARBA" id="ARBA00022679"/>
    </source>
</evidence>
<evidence type="ECO:0000256" key="4">
    <source>
        <dbReference type="ARBA" id="ARBA00020902"/>
    </source>
</evidence>
<keyword evidence="5 11" id="KW-0444">Lipid biosynthesis</keyword>
<keyword evidence="9 11" id="KW-0443">Lipid metabolism</keyword>
<comment type="pathway">
    <text evidence="11">Bacterial outer membrane biogenesis; LPS lipid A biosynthesis.</text>
</comment>
<protein>
    <recommendedName>
        <fullName evidence="4 11">Lipid-A-disaccharide synthase</fullName>
        <ecNumber evidence="3 11">2.4.1.182</ecNumber>
    </recommendedName>
</protein>
<keyword evidence="6 11" id="KW-0441">Lipid A biosynthesis</keyword>
<evidence type="ECO:0000256" key="5">
    <source>
        <dbReference type="ARBA" id="ARBA00022516"/>
    </source>
</evidence>